<evidence type="ECO:0000256" key="1">
    <source>
        <dbReference type="SAM" id="Coils"/>
    </source>
</evidence>
<protein>
    <submittedName>
        <fullName evidence="2">Uncharacterized protein</fullName>
    </submittedName>
</protein>
<dbReference type="AlphaFoldDB" id="A0A371EK48"/>
<dbReference type="EMBL" id="QJKJ01013436">
    <property type="protein sequence ID" value="RDX66432.1"/>
    <property type="molecule type" value="Genomic_DNA"/>
</dbReference>
<comment type="caution">
    <text evidence="2">The sequence shown here is derived from an EMBL/GenBank/DDBJ whole genome shotgun (WGS) entry which is preliminary data.</text>
</comment>
<name>A0A371EK48_MUCPR</name>
<feature type="coiled-coil region" evidence="1">
    <location>
        <begin position="33"/>
        <end position="60"/>
    </location>
</feature>
<evidence type="ECO:0000313" key="3">
    <source>
        <dbReference type="Proteomes" id="UP000257109"/>
    </source>
</evidence>
<reference evidence="2" key="1">
    <citation type="submission" date="2018-05" db="EMBL/GenBank/DDBJ databases">
        <title>Draft genome of Mucuna pruriens seed.</title>
        <authorList>
            <person name="Nnadi N.E."/>
            <person name="Vos R."/>
            <person name="Hasami M.H."/>
            <person name="Devisetty U.K."/>
            <person name="Aguiy J.C."/>
        </authorList>
    </citation>
    <scope>NUCLEOTIDE SEQUENCE [LARGE SCALE GENOMIC DNA]</scope>
    <source>
        <strain evidence="2">JCA_2017</strain>
    </source>
</reference>
<sequence length="163" mass="18824">MSPYWIIFDKACHLPIEIEHRAYWAVKQCNLAYDQAGRQRKFQLQELNELRLEALQLKDEHTNSTFQVNGLQIKLFHEGPTPIVGELETISLMESAPSQQAKSRKPCPTSTLGARGVLELFWEWVSFMCVGDTEDIARVVYLKRVEKGNKEKLQDENKEKESS</sequence>
<accession>A0A371EK48</accession>
<keyword evidence="1" id="KW-0175">Coiled coil</keyword>
<keyword evidence="3" id="KW-1185">Reference proteome</keyword>
<evidence type="ECO:0000313" key="2">
    <source>
        <dbReference type="EMBL" id="RDX66432.1"/>
    </source>
</evidence>
<feature type="non-terminal residue" evidence="2">
    <location>
        <position position="1"/>
    </location>
</feature>
<organism evidence="2 3">
    <name type="scientific">Mucuna pruriens</name>
    <name type="common">Velvet bean</name>
    <name type="synonym">Dolichos pruriens</name>
    <dbReference type="NCBI Taxonomy" id="157652"/>
    <lineage>
        <taxon>Eukaryota</taxon>
        <taxon>Viridiplantae</taxon>
        <taxon>Streptophyta</taxon>
        <taxon>Embryophyta</taxon>
        <taxon>Tracheophyta</taxon>
        <taxon>Spermatophyta</taxon>
        <taxon>Magnoliopsida</taxon>
        <taxon>eudicotyledons</taxon>
        <taxon>Gunneridae</taxon>
        <taxon>Pentapetalae</taxon>
        <taxon>rosids</taxon>
        <taxon>fabids</taxon>
        <taxon>Fabales</taxon>
        <taxon>Fabaceae</taxon>
        <taxon>Papilionoideae</taxon>
        <taxon>50 kb inversion clade</taxon>
        <taxon>NPAAA clade</taxon>
        <taxon>indigoferoid/millettioid clade</taxon>
        <taxon>Phaseoleae</taxon>
        <taxon>Mucuna</taxon>
    </lineage>
</organism>
<gene>
    <name evidence="2" type="ORF">CR513_54800</name>
</gene>
<proteinExistence type="predicted"/>
<dbReference type="Proteomes" id="UP000257109">
    <property type="component" value="Unassembled WGS sequence"/>
</dbReference>
<dbReference type="OrthoDB" id="1415873at2759"/>